<accession>A0A371B1B4</accession>
<dbReference type="InterPro" id="IPR016181">
    <property type="entry name" value="Acyl_CoA_acyltransferase"/>
</dbReference>
<dbReference type="GO" id="GO:0016740">
    <property type="term" value="F:transferase activity"/>
    <property type="evidence" value="ECO:0007669"/>
    <property type="project" value="UniProtKB-KW"/>
</dbReference>
<dbReference type="Proteomes" id="UP000263993">
    <property type="component" value="Unassembled WGS sequence"/>
</dbReference>
<gene>
    <name evidence="2" type="ORF">DXH78_19040</name>
</gene>
<comment type="caution">
    <text evidence="2">The sequence shown here is derived from an EMBL/GenBank/DDBJ whole genome shotgun (WGS) entry which is preliminary data.</text>
</comment>
<feature type="domain" description="N-acetyltransferase" evidence="1">
    <location>
        <begin position="6"/>
        <end position="90"/>
    </location>
</feature>
<dbReference type="Gene3D" id="3.40.630.30">
    <property type="match status" value="1"/>
</dbReference>
<keyword evidence="3" id="KW-1185">Reference proteome</keyword>
<evidence type="ECO:0000313" key="3">
    <source>
        <dbReference type="Proteomes" id="UP000263993"/>
    </source>
</evidence>
<dbReference type="PANTHER" id="PTHR31435">
    <property type="entry name" value="PROTEIN NATD1"/>
    <property type="match status" value="1"/>
</dbReference>
<evidence type="ECO:0000259" key="1">
    <source>
        <dbReference type="PROSITE" id="PS51729"/>
    </source>
</evidence>
<dbReference type="SUPFAM" id="SSF55729">
    <property type="entry name" value="Acyl-CoA N-acyltransferases (Nat)"/>
    <property type="match status" value="1"/>
</dbReference>
<protein>
    <submittedName>
        <fullName evidence="2">N-acetyltransferase</fullName>
    </submittedName>
</protein>
<sequence length="90" mass="10252">MTEPVRDNPSRNRFELQTAAGLAIANYRRDDLTITITHTEVPRAVEGRGIGSALVKGMLDEIRREGRKVVPLCSFVRAYINRHPEYRDLT</sequence>
<reference evidence="3" key="1">
    <citation type="submission" date="2018-08" db="EMBL/GenBank/DDBJ databases">
        <authorList>
            <person name="Kim S.-J."/>
            <person name="Jung G.-Y."/>
        </authorList>
    </citation>
    <scope>NUCLEOTIDE SEQUENCE [LARGE SCALE GENOMIC DNA]</scope>
    <source>
        <strain evidence="3">GY_H</strain>
    </source>
</reference>
<dbReference type="PANTHER" id="PTHR31435:SF10">
    <property type="entry name" value="BSR4717 PROTEIN"/>
    <property type="match status" value="1"/>
</dbReference>
<proteinExistence type="predicted"/>
<evidence type="ECO:0000313" key="2">
    <source>
        <dbReference type="EMBL" id="RDV01322.1"/>
    </source>
</evidence>
<dbReference type="AlphaFoldDB" id="A0A371B1B4"/>
<name>A0A371B1B4_9BRAD</name>
<dbReference type="Pfam" id="PF14542">
    <property type="entry name" value="Acetyltransf_CG"/>
    <property type="match status" value="1"/>
</dbReference>
<dbReference type="RefSeq" id="WP_115518840.1">
    <property type="nucleotide sequence ID" value="NZ_QRGO01000003.1"/>
</dbReference>
<keyword evidence="2" id="KW-0808">Transferase</keyword>
<dbReference type="EMBL" id="QRGO01000003">
    <property type="protein sequence ID" value="RDV01322.1"/>
    <property type="molecule type" value="Genomic_DNA"/>
</dbReference>
<dbReference type="InterPro" id="IPR031165">
    <property type="entry name" value="GNAT_YJDJ"/>
</dbReference>
<dbReference type="InterPro" id="IPR045057">
    <property type="entry name" value="Gcn5-rel_NAT"/>
</dbReference>
<dbReference type="OrthoDB" id="9800945at2"/>
<dbReference type="PROSITE" id="PS51729">
    <property type="entry name" value="GNAT_YJDJ"/>
    <property type="match status" value="1"/>
</dbReference>
<organism evidence="2 3">
    <name type="scientific">Undibacter mobilis</name>
    <dbReference type="NCBI Taxonomy" id="2292256"/>
    <lineage>
        <taxon>Bacteria</taxon>
        <taxon>Pseudomonadati</taxon>
        <taxon>Pseudomonadota</taxon>
        <taxon>Alphaproteobacteria</taxon>
        <taxon>Hyphomicrobiales</taxon>
        <taxon>Nitrobacteraceae</taxon>
        <taxon>Undibacter</taxon>
    </lineage>
</organism>